<feature type="region of interest" description="Disordered" evidence="1">
    <location>
        <begin position="1702"/>
        <end position="1740"/>
    </location>
</feature>
<feature type="region of interest" description="Disordered" evidence="1">
    <location>
        <begin position="1465"/>
        <end position="1492"/>
    </location>
</feature>
<feature type="region of interest" description="Disordered" evidence="1">
    <location>
        <begin position="1"/>
        <end position="36"/>
    </location>
</feature>
<dbReference type="EMBL" id="GG662651">
    <property type="protein sequence ID" value="EAR98366.2"/>
    <property type="molecule type" value="Genomic_DNA"/>
</dbReference>
<feature type="compositionally biased region" description="Low complexity" evidence="1">
    <location>
        <begin position="381"/>
        <end position="390"/>
    </location>
</feature>
<dbReference type="KEGG" id="tet:TTHERM_00287950"/>
<feature type="region of interest" description="Disordered" evidence="1">
    <location>
        <begin position="1135"/>
        <end position="1171"/>
    </location>
</feature>
<evidence type="ECO:0000313" key="3">
    <source>
        <dbReference type="Proteomes" id="UP000009168"/>
    </source>
</evidence>
<feature type="compositionally biased region" description="Polar residues" evidence="1">
    <location>
        <begin position="105"/>
        <end position="120"/>
    </location>
</feature>
<feature type="region of interest" description="Disordered" evidence="1">
    <location>
        <begin position="289"/>
        <end position="308"/>
    </location>
</feature>
<feature type="compositionally biased region" description="Low complexity" evidence="1">
    <location>
        <begin position="1404"/>
        <end position="1416"/>
    </location>
</feature>
<gene>
    <name evidence="2" type="ORF">TTHERM_00287950</name>
</gene>
<feature type="compositionally biased region" description="Polar residues" evidence="1">
    <location>
        <begin position="829"/>
        <end position="838"/>
    </location>
</feature>
<feature type="compositionally biased region" description="Low complexity" evidence="1">
    <location>
        <begin position="438"/>
        <end position="450"/>
    </location>
</feature>
<dbReference type="InParanoid" id="I7M8K7"/>
<feature type="compositionally biased region" description="Polar residues" evidence="1">
    <location>
        <begin position="1309"/>
        <end position="1324"/>
    </location>
</feature>
<dbReference type="RefSeq" id="XP_001018611.2">
    <property type="nucleotide sequence ID" value="XM_001018611.2"/>
</dbReference>
<feature type="compositionally biased region" description="Polar residues" evidence="1">
    <location>
        <begin position="1274"/>
        <end position="1288"/>
    </location>
</feature>
<feature type="compositionally biased region" description="Polar residues" evidence="1">
    <location>
        <begin position="368"/>
        <end position="380"/>
    </location>
</feature>
<feature type="compositionally biased region" description="Polar residues" evidence="1">
    <location>
        <begin position="1188"/>
        <end position="1206"/>
    </location>
</feature>
<feature type="compositionally biased region" description="Low complexity" evidence="1">
    <location>
        <begin position="290"/>
        <end position="303"/>
    </location>
</feature>
<feature type="region of interest" description="Disordered" evidence="1">
    <location>
        <begin position="168"/>
        <end position="187"/>
    </location>
</feature>
<dbReference type="Proteomes" id="UP000009168">
    <property type="component" value="Unassembled WGS sequence"/>
</dbReference>
<feature type="compositionally biased region" description="Low complexity" evidence="1">
    <location>
        <begin position="1991"/>
        <end position="2001"/>
    </location>
</feature>
<feature type="region of interest" description="Disordered" evidence="1">
    <location>
        <begin position="974"/>
        <end position="1047"/>
    </location>
</feature>
<feature type="compositionally biased region" description="Basic and acidic residues" evidence="1">
    <location>
        <begin position="1798"/>
        <end position="1807"/>
    </location>
</feature>
<feature type="compositionally biased region" description="Polar residues" evidence="1">
    <location>
        <begin position="1480"/>
        <end position="1492"/>
    </location>
</feature>
<feature type="region of interest" description="Disordered" evidence="1">
    <location>
        <begin position="428"/>
        <end position="452"/>
    </location>
</feature>
<protein>
    <submittedName>
        <fullName evidence="2">Uncharacterized protein</fullName>
    </submittedName>
</protein>
<feature type="region of interest" description="Disordered" evidence="1">
    <location>
        <begin position="1609"/>
        <end position="1659"/>
    </location>
</feature>
<feature type="compositionally biased region" description="Polar residues" evidence="1">
    <location>
        <begin position="391"/>
        <end position="403"/>
    </location>
</feature>
<evidence type="ECO:0000256" key="1">
    <source>
        <dbReference type="SAM" id="MobiDB-lite"/>
    </source>
</evidence>
<feature type="compositionally biased region" description="Low complexity" evidence="1">
    <location>
        <begin position="169"/>
        <end position="183"/>
    </location>
</feature>
<feature type="region of interest" description="Disordered" evidence="1">
    <location>
        <begin position="103"/>
        <end position="129"/>
    </location>
</feature>
<evidence type="ECO:0000313" key="2">
    <source>
        <dbReference type="EMBL" id="EAR98366.2"/>
    </source>
</evidence>
<sequence>MHLNSNTDSRRFLENNGFSGNVQREPAQRYGPPIIWGTPDKTVLQTKDTNIDYQQQYHHGIDHGDIKNNNRSISPISKQAMQAPSSPYTSNSPFKKITGIKKTPNGKQASFHQHQNSNLSGHGANQINNSNYYNNSQETTLNTTDASFTQFLNQTANRSILAADLSNISQQQQNPQSQRQTRQAASMHCQAQMNYKSPQNTHASKVIQGGLANIKGNSYTTQSKSNYTPYTPNYHQASQSRQHHSVYASPMTVQNNSQYLNDSQQSYNRNKNGQIRKEQQGVQLYNNMVNDSSSNHGNSSQNSVYQTDESNENIRLNSMASARGHNKNLSCFAQQSVYQQNNHNNSVNDNFTTIATKQINQIENFFSNPRSYSNLNQTPTSSNSNNNSSSMTPTYKQQNNSGIITPRQLPKHTPDNQERILSNLNSQMNNNRHASSYNLMNNNFNANTPTNHKHQNSCYQNFEFYGNNLSNPSASPQPQIGLNVEQSIPSQIGHSKSQSLHQQRSAQSITSGSINQSNFLQNSSFINHINNKQFDSKSTFNPSSNFGSIAQNKSGFFNSQSSFLNSNGGFLSQAESQSGNYLQGIQNNSQQQYMPNSVVQLNANATINGMLGQQYQQGNVLSKGPQLQKIIDDLKENIVKDLESLTNKLYKESEQIMNNSCNQPGINIYDSIQNAPIKLAEFNIGDDKKIRFSFSGKEVITQITSTNMKLKKDIKENNEDVISTYKTPLNSSQFLSPQQQQLLTEQIINSGFGQMGIHHTPKNSSKANDSSTALHTFSSPQSVDESQTSVSQKKAINTAPTLSPNNIKRPNIFKNPSKLFEKGQKENKNGNSFQSSINGEKEETPSNRNDTSTQNNSKIYNFEESVRITYAQQSQGEEKLFEEFFKNNESQESKQSNVCLNVDQNSALTMIPEPENKFKHATYKASAQNQNNNNSAQNQQKEFIQFIKPVIANEKNEKQTIKDDKQLETNNKIVTPIQVDKNNKELQKQNDQNSASTPQKKEQKLNTEESENAPGKQTPCFQSSKSKRSNKNNIQQKTSSDEKNGSQHLTPFCLKFDNINKTLKSSTSSGSELNTLDQKDSNSQMQLSSKNALIISNIQSEEQYESELQSLTQNLSIQNKNDNLSDQDDVVLRTDNTDQLSEGSPKLPIYCSNKKSNKKDHNNSSKNKIPLGQLQNQLEHIHEKECESGNSTPNAQISQNQSNVYSDQDEKKKKSQFQEYLHSGSSKIILKEDQHNQMKNSQTSATNSQINSNNSLNQKQIENIHYNSNNNNSPLLQVPSSKMEQSMVQDHCSYRGSAKSNHSSSSSSAQNRYQDSAVSSRKQSFVENANDSSYLNNSNIHINTAINNNNNNNSFVSTPGSNLKSSRYQQNMFNTPNNNNLNNTSLRSKKIDEYSQGKNQNTFNINSNNVSSLSNNQHTSSASNLLNGTNIRFSTYLKQFEETKSQQTQNQGLVFDNKNFNSNISSNNTSYTSSQTPNNLNISNYSSQPRNQQLQITSPVSNTNITPRQPLFKNKSNLTLFQEYEAKMKTPTKQTEADLNVSQNSVVSGKNNIQQVLSKPNTPSQSKIALNNAQMNKLQEVKQKQLEGNEDEVHTSRENPLEQIRENTNNTQENEDSHFSAFQNPPSNRPSASKKLSFLDNHNNSLHKHPLSNTEPKKEAPKTLVIDSALDQSSQQNFYNRTTPTQDKFVINKDLYYVPLAHETQSHQKDADKKGAQNNEKEENSSVSSFKQNTQPTSSTFYLSSRSNFYESTQKLIEDSVIIQNKKNDLSNGNISKYSYSSSHSKSSNNNSNNKNISDQDEKRSENNSRILRNPIDDDDDAILNIGENLESNQLISNNKEIPSSQVNSTPEKIKKNSPNQQQADPNSIKPNPQQTKESQNENTYISNFESQTIISEIQDKKKQISSEEDTPSSTVLFNDNSESSQKKRQQFTFNIKNESNTEDIGICRNLKQEIDTDYQFQEFGSKRSSQEEESASEQTSSDLIIGESKQAQQQTSSLLHSQTTPNIQLCKNTSIDIEIQNKNSYPMKEFTFSANSSTSINNEAHTNNSFSKSQSHQQLSKVISSSIQVEDEDGCEITVSIVSHKRSSINQSKTILKKSLMGSPTSSALAKASSVKKSQRRISFKDKIEEVYNFEPEDRSTSRSPISSKLPRSQLRVNLKKEPYFDSIKKFPNIQKDPTYYQQYKNKNASNTSWTLEEKSNQNETSLNSDNSSLKNKNTTSQEESKPPSYLIQRRESSGQLNNIDEFGNSRSFRPLCFTPGGSNSSKKQTKITFLEYSKINKIGENK</sequence>
<feature type="region of interest" description="Disordered" evidence="1">
    <location>
        <begin position="491"/>
        <end position="511"/>
    </location>
</feature>
<dbReference type="GeneID" id="7834504"/>
<feature type="compositionally biased region" description="Polar residues" evidence="1">
    <location>
        <begin position="428"/>
        <end position="437"/>
    </location>
</feature>
<feature type="region of interest" description="Disordered" evidence="1">
    <location>
        <begin position="1265"/>
        <end position="1324"/>
    </location>
</feature>
<accession>I7M8K7</accession>
<feature type="compositionally biased region" description="Low complexity" evidence="1">
    <location>
        <begin position="1771"/>
        <end position="1797"/>
    </location>
</feature>
<feature type="compositionally biased region" description="Basic and acidic residues" evidence="1">
    <location>
        <begin position="1704"/>
        <end position="1724"/>
    </location>
</feature>
<proteinExistence type="predicted"/>
<feature type="region of interest" description="Disordered" evidence="1">
    <location>
        <begin position="1065"/>
        <end position="1086"/>
    </location>
</feature>
<keyword evidence="3" id="KW-1185">Reference proteome</keyword>
<feature type="region of interest" description="Disordered" evidence="1">
    <location>
        <begin position="1835"/>
        <end position="1882"/>
    </location>
</feature>
<feature type="region of interest" description="Disordered" evidence="1">
    <location>
        <begin position="1769"/>
        <end position="1821"/>
    </location>
</feature>
<feature type="compositionally biased region" description="Low complexity" evidence="1">
    <location>
        <begin position="1465"/>
        <end position="1479"/>
    </location>
</feature>
<feature type="compositionally biased region" description="Low complexity" evidence="1">
    <location>
        <begin position="2206"/>
        <end position="2222"/>
    </location>
</feature>
<feature type="compositionally biased region" description="Polar residues" evidence="1">
    <location>
        <begin position="846"/>
        <end position="858"/>
    </location>
</feature>
<feature type="compositionally biased region" description="Polar residues" evidence="1">
    <location>
        <begin position="989"/>
        <end position="998"/>
    </location>
</feature>
<feature type="compositionally biased region" description="Low complexity" evidence="1">
    <location>
        <begin position="1297"/>
        <end position="1308"/>
    </location>
</feature>
<feature type="region of interest" description="Disordered" evidence="1">
    <location>
        <begin position="1965"/>
        <end position="2001"/>
    </location>
</feature>
<feature type="region of interest" description="Disordered" evidence="1">
    <location>
        <begin position="753"/>
        <end position="858"/>
    </location>
</feature>
<feature type="region of interest" description="Disordered" evidence="1">
    <location>
        <begin position="368"/>
        <end position="415"/>
    </location>
</feature>
<organism evidence="2 3">
    <name type="scientific">Tetrahymena thermophila (strain SB210)</name>
    <dbReference type="NCBI Taxonomy" id="312017"/>
    <lineage>
        <taxon>Eukaryota</taxon>
        <taxon>Sar</taxon>
        <taxon>Alveolata</taxon>
        <taxon>Ciliophora</taxon>
        <taxon>Intramacronucleata</taxon>
        <taxon>Oligohymenophorea</taxon>
        <taxon>Hymenostomatida</taxon>
        <taxon>Tetrahymenina</taxon>
        <taxon>Tetrahymenidae</taxon>
        <taxon>Tetrahymena</taxon>
    </lineage>
</organism>
<feature type="compositionally biased region" description="Polar residues" evidence="1">
    <location>
        <begin position="1620"/>
        <end position="1631"/>
    </location>
</feature>
<feature type="region of interest" description="Disordered" evidence="1">
    <location>
        <begin position="1398"/>
        <end position="1425"/>
    </location>
</feature>
<feature type="compositionally biased region" description="Polar residues" evidence="1">
    <location>
        <begin position="1912"/>
        <end position="1924"/>
    </location>
</feature>
<name>I7M8K7_TETTS</name>
<feature type="region of interest" description="Disordered" evidence="1">
    <location>
        <begin position="1900"/>
        <end position="1929"/>
    </location>
</feature>
<feature type="compositionally biased region" description="Polar residues" evidence="1">
    <location>
        <begin position="762"/>
        <end position="808"/>
    </location>
</feature>
<feature type="region of interest" description="Disordered" evidence="1">
    <location>
        <begin position="1183"/>
        <end position="1220"/>
    </location>
</feature>
<feature type="compositionally biased region" description="Polar residues" evidence="1">
    <location>
        <begin position="1730"/>
        <end position="1740"/>
    </location>
</feature>
<reference evidence="3" key="1">
    <citation type="journal article" date="2006" name="PLoS Biol.">
        <title>Macronuclear genome sequence of the ciliate Tetrahymena thermophila, a model eukaryote.</title>
        <authorList>
            <person name="Eisen J.A."/>
            <person name="Coyne R.S."/>
            <person name="Wu M."/>
            <person name="Wu D."/>
            <person name="Thiagarajan M."/>
            <person name="Wortman J.R."/>
            <person name="Badger J.H."/>
            <person name="Ren Q."/>
            <person name="Amedeo P."/>
            <person name="Jones K.M."/>
            <person name="Tallon L.J."/>
            <person name="Delcher A.L."/>
            <person name="Salzberg S.L."/>
            <person name="Silva J.C."/>
            <person name="Haas B.J."/>
            <person name="Majoros W.H."/>
            <person name="Farzad M."/>
            <person name="Carlton J.M."/>
            <person name="Smith R.K. Jr."/>
            <person name="Garg J."/>
            <person name="Pearlman R.E."/>
            <person name="Karrer K.M."/>
            <person name="Sun L."/>
            <person name="Manning G."/>
            <person name="Elde N.C."/>
            <person name="Turkewitz A.P."/>
            <person name="Asai D.J."/>
            <person name="Wilkes D.E."/>
            <person name="Wang Y."/>
            <person name="Cai H."/>
            <person name="Collins K."/>
            <person name="Stewart B.A."/>
            <person name="Lee S.R."/>
            <person name="Wilamowska K."/>
            <person name="Weinberg Z."/>
            <person name="Ruzzo W.L."/>
            <person name="Wloga D."/>
            <person name="Gaertig J."/>
            <person name="Frankel J."/>
            <person name="Tsao C.-C."/>
            <person name="Gorovsky M.A."/>
            <person name="Keeling P.J."/>
            <person name="Waller R.F."/>
            <person name="Patron N.J."/>
            <person name="Cherry J.M."/>
            <person name="Stover N.A."/>
            <person name="Krieger C.J."/>
            <person name="del Toro C."/>
            <person name="Ryder H.F."/>
            <person name="Williamson S.C."/>
            <person name="Barbeau R.A."/>
            <person name="Hamilton E.P."/>
            <person name="Orias E."/>
        </authorList>
    </citation>
    <scope>NUCLEOTIDE SEQUENCE [LARGE SCALE GENOMIC DNA]</scope>
    <source>
        <strain evidence="3">SB210</strain>
    </source>
</reference>
<feature type="region of interest" description="Disordered" evidence="1">
    <location>
        <begin position="2193"/>
        <end position="2270"/>
    </location>
</feature>
<feature type="compositionally biased region" description="Basic and acidic residues" evidence="1">
    <location>
        <begin position="819"/>
        <end position="828"/>
    </location>
</feature>